<reference evidence="4 5" key="1">
    <citation type="submission" date="2020-02" db="EMBL/GenBank/DDBJ databases">
        <title>Balneolaceae bacterium YR4-1, complete genome.</title>
        <authorList>
            <person name="Li Y."/>
            <person name="Wu S."/>
        </authorList>
    </citation>
    <scope>NUCLEOTIDE SEQUENCE [LARGE SCALE GENOMIC DNA]</scope>
    <source>
        <strain evidence="4 5">YR4-1</strain>
    </source>
</reference>
<dbReference type="AlphaFoldDB" id="A0A6M1SL92"/>
<gene>
    <name evidence="4" type="ORF">G3570_03940</name>
</gene>
<dbReference type="Pfam" id="PF00072">
    <property type="entry name" value="Response_reg"/>
    <property type="match status" value="1"/>
</dbReference>
<dbReference type="PANTHER" id="PTHR43081:SF1">
    <property type="entry name" value="ADENYLATE CYCLASE, TERMINAL-DIFFERENTIATION SPECIFIC"/>
    <property type="match status" value="1"/>
</dbReference>
<dbReference type="CDD" id="cd07302">
    <property type="entry name" value="CHD"/>
    <property type="match status" value="1"/>
</dbReference>
<dbReference type="GO" id="GO:0009190">
    <property type="term" value="P:cyclic nucleotide biosynthetic process"/>
    <property type="evidence" value="ECO:0007669"/>
    <property type="project" value="InterPro"/>
</dbReference>
<dbReference type="InterPro" id="IPR001054">
    <property type="entry name" value="A/G_cyclase"/>
</dbReference>
<dbReference type="SUPFAM" id="SSF55073">
    <property type="entry name" value="Nucleotide cyclase"/>
    <property type="match status" value="1"/>
</dbReference>
<keyword evidence="5" id="KW-1185">Reference proteome</keyword>
<comment type="caution">
    <text evidence="1">Lacks conserved residue(s) required for the propagation of feature annotation.</text>
</comment>
<evidence type="ECO:0000256" key="1">
    <source>
        <dbReference type="PROSITE-ProRule" id="PRU00169"/>
    </source>
</evidence>
<dbReference type="SUPFAM" id="SSF52172">
    <property type="entry name" value="CheY-like"/>
    <property type="match status" value="1"/>
</dbReference>
<organism evidence="4 5">
    <name type="scientific">Halalkalibaculum roseum</name>
    <dbReference type="NCBI Taxonomy" id="2709311"/>
    <lineage>
        <taxon>Bacteria</taxon>
        <taxon>Pseudomonadati</taxon>
        <taxon>Balneolota</taxon>
        <taxon>Balneolia</taxon>
        <taxon>Balneolales</taxon>
        <taxon>Balneolaceae</taxon>
        <taxon>Halalkalibaculum</taxon>
    </lineage>
</organism>
<dbReference type="InterPro" id="IPR011006">
    <property type="entry name" value="CheY-like_superfamily"/>
</dbReference>
<evidence type="ECO:0000313" key="4">
    <source>
        <dbReference type="EMBL" id="NGP75769.1"/>
    </source>
</evidence>
<evidence type="ECO:0000313" key="5">
    <source>
        <dbReference type="Proteomes" id="UP000473278"/>
    </source>
</evidence>
<dbReference type="GO" id="GO:0000160">
    <property type="term" value="P:phosphorelay signal transduction system"/>
    <property type="evidence" value="ECO:0007669"/>
    <property type="project" value="InterPro"/>
</dbReference>
<dbReference type="PANTHER" id="PTHR43081">
    <property type="entry name" value="ADENYLATE CYCLASE, TERMINAL-DIFFERENTIATION SPECIFIC-RELATED"/>
    <property type="match status" value="1"/>
</dbReference>
<dbReference type="Proteomes" id="UP000473278">
    <property type="component" value="Unassembled WGS sequence"/>
</dbReference>
<dbReference type="EMBL" id="JAALLT010000001">
    <property type="protein sequence ID" value="NGP75769.1"/>
    <property type="molecule type" value="Genomic_DNA"/>
</dbReference>
<dbReference type="PROSITE" id="PS50125">
    <property type="entry name" value="GUANYLATE_CYCLASE_2"/>
    <property type="match status" value="1"/>
</dbReference>
<dbReference type="InterPro" id="IPR029787">
    <property type="entry name" value="Nucleotide_cyclase"/>
</dbReference>
<dbReference type="SMART" id="SM00044">
    <property type="entry name" value="CYCc"/>
    <property type="match status" value="1"/>
</dbReference>
<dbReference type="GO" id="GO:0004016">
    <property type="term" value="F:adenylate cyclase activity"/>
    <property type="evidence" value="ECO:0007669"/>
    <property type="project" value="UniProtKB-ARBA"/>
</dbReference>
<accession>A0A6M1SL92</accession>
<dbReference type="InterPro" id="IPR001789">
    <property type="entry name" value="Sig_transdc_resp-reg_receiver"/>
</dbReference>
<proteinExistence type="predicted"/>
<evidence type="ECO:0000259" key="2">
    <source>
        <dbReference type="PROSITE" id="PS50110"/>
    </source>
</evidence>
<name>A0A6M1SL92_9BACT</name>
<dbReference type="RefSeq" id="WP_165139368.1">
    <property type="nucleotide sequence ID" value="NZ_JAALLT010000001.1"/>
</dbReference>
<comment type="caution">
    <text evidence="4">The sequence shown here is derived from an EMBL/GenBank/DDBJ whole genome shotgun (WGS) entry which is preliminary data.</text>
</comment>
<dbReference type="Pfam" id="PF00211">
    <property type="entry name" value="Guanylate_cyc"/>
    <property type="match status" value="1"/>
</dbReference>
<dbReference type="InterPro" id="IPR050697">
    <property type="entry name" value="Adenylyl/Guanylyl_Cyclase_3/4"/>
</dbReference>
<protein>
    <submittedName>
        <fullName evidence="4">Adenylate/guanylate cyclase domain-containing response regulator</fullName>
    </submittedName>
</protein>
<feature type="domain" description="Response regulatory" evidence="2">
    <location>
        <begin position="7"/>
        <end position="121"/>
    </location>
</feature>
<dbReference type="PROSITE" id="PS50110">
    <property type="entry name" value="RESPONSE_REGULATORY"/>
    <property type="match status" value="1"/>
</dbReference>
<feature type="domain" description="Guanylate cyclase" evidence="3">
    <location>
        <begin position="181"/>
        <end position="313"/>
    </location>
</feature>
<evidence type="ECO:0000259" key="3">
    <source>
        <dbReference type="PROSITE" id="PS50125"/>
    </source>
</evidence>
<dbReference type="Gene3D" id="3.40.50.2300">
    <property type="match status" value="1"/>
</dbReference>
<dbReference type="Gene3D" id="3.30.70.1230">
    <property type="entry name" value="Nucleotide cyclase"/>
    <property type="match status" value="1"/>
</dbReference>
<sequence length="377" mass="42505">MHQNSGNVLMISDEEHDLNLFRSQFVRHYNVFTASSIRKGFKTLEEYDIHVVLIKQKMNDMTGLQFSESISHSKPEVLSIIFAESEDTESLDIAIKKNLIYRYVNYPYDDKDLKMVLDGALKLSEAEYHNRELSGEIEKFKSKQEDILKLFKRYVPGEVVSQALDSSDEQLMSPGESRVVSVLFADIRGFTQFASHLRPSQVVSFLNDYWNEISDCIKKNKGSINKYMGDGLLAVFGAPVSYIDNHTNAVSAALDMIESLGSINKKYADLLGTEIKIGIGINTGEVVVGNVGTNDYMEYTVIGNTVNVASRMEAISKKIPNSIIISEHTRELVKDEFETSGPKEATIKGKGVSIPYFEVFRKKSDNIYNIRSRRESS</sequence>